<protein>
    <submittedName>
        <fullName evidence="1">Uncharacterized protein</fullName>
    </submittedName>
</protein>
<accession>A0AAV4Y0Q1</accession>
<reference evidence="1 2" key="1">
    <citation type="submission" date="2021-06" db="EMBL/GenBank/DDBJ databases">
        <title>Caerostris extrusa draft genome.</title>
        <authorList>
            <person name="Kono N."/>
            <person name="Arakawa K."/>
        </authorList>
    </citation>
    <scope>NUCLEOTIDE SEQUENCE [LARGE SCALE GENOMIC DNA]</scope>
</reference>
<evidence type="ECO:0000313" key="1">
    <source>
        <dbReference type="EMBL" id="GIZ00897.1"/>
    </source>
</evidence>
<gene>
    <name evidence="1" type="ORF">CEXT_127361</name>
</gene>
<dbReference type="AlphaFoldDB" id="A0AAV4Y0Q1"/>
<name>A0AAV4Y0Q1_CAEEX</name>
<organism evidence="1 2">
    <name type="scientific">Caerostris extrusa</name>
    <name type="common">Bark spider</name>
    <name type="synonym">Caerostris bankana</name>
    <dbReference type="NCBI Taxonomy" id="172846"/>
    <lineage>
        <taxon>Eukaryota</taxon>
        <taxon>Metazoa</taxon>
        <taxon>Ecdysozoa</taxon>
        <taxon>Arthropoda</taxon>
        <taxon>Chelicerata</taxon>
        <taxon>Arachnida</taxon>
        <taxon>Araneae</taxon>
        <taxon>Araneomorphae</taxon>
        <taxon>Entelegynae</taxon>
        <taxon>Araneoidea</taxon>
        <taxon>Araneidae</taxon>
        <taxon>Caerostris</taxon>
    </lineage>
</organism>
<dbReference type="Proteomes" id="UP001054945">
    <property type="component" value="Unassembled WGS sequence"/>
</dbReference>
<sequence length="74" mass="8271">MPGDCENVFSGVSDGSSPFGGLLNLNRCEYLRVLYFLGPHKNPSSSRTIFQGRSVCEYRMGVNWVTLSYHVPRA</sequence>
<comment type="caution">
    <text evidence="1">The sequence shown here is derived from an EMBL/GenBank/DDBJ whole genome shotgun (WGS) entry which is preliminary data.</text>
</comment>
<proteinExistence type="predicted"/>
<keyword evidence="2" id="KW-1185">Reference proteome</keyword>
<dbReference type="EMBL" id="BPLR01001220">
    <property type="protein sequence ID" value="GIZ00897.1"/>
    <property type="molecule type" value="Genomic_DNA"/>
</dbReference>
<evidence type="ECO:0000313" key="2">
    <source>
        <dbReference type="Proteomes" id="UP001054945"/>
    </source>
</evidence>